<feature type="compositionally biased region" description="Acidic residues" evidence="1">
    <location>
        <begin position="149"/>
        <end position="168"/>
    </location>
</feature>
<feature type="compositionally biased region" description="Acidic residues" evidence="1">
    <location>
        <begin position="78"/>
        <end position="94"/>
    </location>
</feature>
<feature type="compositionally biased region" description="Acidic residues" evidence="1">
    <location>
        <begin position="39"/>
        <end position="70"/>
    </location>
</feature>
<proteinExistence type="predicted"/>
<feature type="compositionally biased region" description="Polar residues" evidence="1">
    <location>
        <begin position="210"/>
        <end position="219"/>
    </location>
</feature>
<feature type="compositionally biased region" description="Basic residues" evidence="1">
    <location>
        <begin position="191"/>
        <end position="204"/>
    </location>
</feature>
<dbReference type="GeneID" id="20639558"/>
<dbReference type="InParanoid" id="G4YLI0"/>
<gene>
    <name evidence="2" type="ORF">PHYSODRAFT_263966</name>
</gene>
<protein>
    <submittedName>
        <fullName evidence="2">Uncharacterized protein</fullName>
    </submittedName>
</protein>
<dbReference type="EMBL" id="JH159151">
    <property type="protein sequence ID" value="EGZ30354.1"/>
    <property type="molecule type" value="Genomic_DNA"/>
</dbReference>
<name>G4YLI0_PHYSP</name>
<feature type="region of interest" description="Disordered" evidence="1">
    <location>
        <begin position="1"/>
        <end position="259"/>
    </location>
</feature>
<dbReference type="KEGG" id="psoj:PHYSODRAFT_263966"/>
<reference evidence="2 3" key="1">
    <citation type="journal article" date="2006" name="Science">
        <title>Phytophthora genome sequences uncover evolutionary origins and mechanisms of pathogenesis.</title>
        <authorList>
            <person name="Tyler B.M."/>
            <person name="Tripathy S."/>
            <person name="Zhang X."/>
            <person name="Dehal P."/>
            <person name="Jiang R.H."/>
            <person name="Aerts A."/>
            <person name="Arredondo F.D."/>
            <person name="Baxter L."/>
            <person name="Bensasson D."/>
            <person name="Beynon J.L."/>
            <person name="Chapman J."/>
            <person name="Damasceno C.M."/>
            <person name="Dorrance A.E."/>
            <person name="Dou D."/>
            <person name="Dickerman A.W."/>
            <person name="Dubchak I.L."/>
            <person name="Garbelotto M."/>
            <person name="Gijzen M."/>
            <person name="Gordon S.G."/>
            <person name="Govers F."/>
            <person name="Grunwald N.J."/>
            <person name="Huang W."/>
            <person name="Ivors K.L."/>
            <person name="Jones R.W."/>
            <person name="Kamoun S."/>
            <person name="Krampis K."/>
            <person name="Lamour K.H."/>
            <person name="Lee M.K."/>
            <person name="McDonald W.H."/>
            <person name="Medina M."/>
            <person name="Meijer H.J."/>
            <person name="Nordberg E.K."/>
            <person name="Maclean D.J."/>
            <person name="Ospina-Giraldo M.D."/>
            <person name="Morris P.F."/>
            <person name="Phuntumart V."/>
            <person name="Putnam N.H."/>
            <person name="Rash S."/>
            <person name="Rose J.K."/>
            <person name="Sakihama Y."/>
            <person name="Salamov A.A."/>
            <person name="Savidor A."/>
            <person name="Scheuring C.F."/>
            <person name="Smith B.M."/>
            <person name="Sobral B.W."/>
            <person name="Terry A."/>
            <person name="Torto-Alalibo T.A."/>
            <person name="Win J."/>
            <person name="Xu Z."/>
            <person name="Zhang H."/>
            <person name="Grigoriev I.V."/>
            <person name="Rokhsar D.S."/>
            <person name="Boore J.L."/>
        </authorList>
    </citation>
    <scope>NUCLEOTIDE SEQUENCE [LARGE SCALE GENOMIC DNA]</scope>
    <source>
        <strain evidence="2 3">P6497</strain>
    </source>
</reference>
<evidence type="ECO:0000256" key="1">
    <source>
        <dbReference type="SAM" id="MobiDB-lite"/>
    </source>
</evidence>
<evidence type="ECO:0000313" key="3">
    <source>
        <dbReference type="Proteomes" id="UP000002640"/>
    </source>
</evidence>
<keyword evidence="3" id="KW-1185">Reference proteome</keyword>
<organism evidence="2 3">
    <name type="scientific">Phytophthora sojae (strain P6497)</name>
    <name type="common">Soybean stem and root rot agent</name>
    <name type="synonym">Phytophthora megasperma f. sp. glycines</name>
    <dbReference type="NCBI Taxonomy" id="1094619"/>
    <lineage>
        <taxon>Eukaryota</taxon>
        <taxon>Sar</taxon>
        <taxon>Stramenopiles</taxon>
        <taxon>Oomycota</taxon>
        <taxon>Peronosporomycetes</taxon>
        <taxon>Peronosporales</taxon>
        <taxon>Peronosporaceae</taxon>
        <taxon>Phytophthora</taxon>
    </lineage>
</organism>
<dbReference type="Proteomes" id="UP000002640">
    <property type="component" value="Unassembled WGS sequence"/>
</dbReference>
<dbReference type="RefSeq" id="XP_009517629.1">
    <property type="nucleotide sequence ID" value="XM_009519334.1"/>
</dbReference>
<evidence type="ECO:0000313" key="2">
    <source>
        <dbReference type="EMBL" id="EGZ30354.1"/>
    </source>
</evidence>
<feature type="compositionally biased region" description="Acidic residues" evidence="1">
    <location>
        <begin position="118"/>
        <end position="131"/>
    </location>
</feature>
<sequence length="259" mass="28518">MATHGAQGEAPEEQGRRTGLRPRKTVDYLQAAQGYTKDDEGDEDYVKEEMTPDIEEEIGVEEVEKDDEEANDTKVESVEDEEEVKGVEDEEEAKSEEMAGISAMSAVEHAVGPNEQHVDDDDLFGDDDDDTTATHVTAKSDGGMAAAVIDDDDLFGGEDDKDTDAVAEDNDKGAGSKRKVTGFEKYLYARPGKKPKLKPLSKRRAPAEESYSTKAQGASPSKRAKVGRKENEQAAVTSASDQPPPRHRERRRTKTWEER</sequence>
<accession>G4YLI0</accession>
<dbReference type="AlphaFoldDB" id="G4YLI0"/>